<organism evidence="1 2">
    <name type="scientific">Joinjakaka virus</name>
    <dbReference type="NCBI Taxonomy" id="1272943"/>
    <lineage>
        <taxon>Viruses</taxon>
        <taxon>Riboviria</taxon>
        <taxon>Orthornavirae</taxon>
        <taxon>Negarnaviricota</taxon>
        <taxon>Haploviricotina</taxon>
        <taxon>Monjiviricetes</taxon>
        <taxon>Mononegavirales</taxon>
        <taxon>Rhabdoviridae</taxon>
        <taxon>Alpharhabdovirinae</taxon>
        <taxon>Hapavirus</taxon>
        <taxon>Hapavirus joinjakaka</taxon>
    </lineage>
</organism>
<dbReference type="EMBL" id="KM205016">
    <property type="protein sequence ID" value="AJR28534.1"/>
    <property type="molecule type" value="Viral_cRNA"/>
</dbReference>
<proteinExistence type="predicted"/>
<dbReference type="GeneID" id="37627492"/>
<reference evidence="1 2" key="1">
    <citation type="journal article" date="2015" name="PLoS Pathog.">
        <title>Evolution of genome size and complexity in the rhabdoviridae.</title>
        <authorList>
            <person name="Walker P.J."/>
            <person name="Firth C."/>
            <person name="Widen S.G."/>
            <person name="Blasdell K.R."/>
            <person name="Guzman H."/>
            <person name="Wood T.G."/>
            <person name="Paradkar P.N."/>
            <person name="Holmes E.C."/>
            <person name="Tesh R.B."/>
            <person name="Vasilakis N."/>
        </authorList>
    </citation>
    <scope>NUCLEOTIDE SEQUENCE [LARGE SCALE GENOMIC DNA]</scope>
    <source>
        <strain evidence="1">AusMK7937</strain>
    </source>
</reference>
<evidence type="ECO:0000313" key="2">
    <source>
        <dbReference type="Proteomes" id="UP000121220"/>
    </source>
</evidence>
<name>A0A0D3R1C9_9RHAB</name>
<dbReference type="Proteomes" id="UP000121220">
    <property type="component" value="Segment"/>
</dbReference>
<protein>
    <submittedName>
        <fullName evidence="1">Phosphoprotein</fullName>
    </submittedName>
</protein>
<sequence>MAYQKPKKFSSGVNWDNLSKSFKMGDHDEEVFEEEVMTSLQIKEEGEQLDDLDWGYSSKGDKEYIDEDEGWFSLPLETTPYQLECMKKQVRNVLRKNGLICLVEVEIKTTASEKYVKLNCDVAQRTPVQPTEVINFLKNARPDNQSDLSIKKNTTPQSGDKVMTGCLMGALQESVNQDLEKGILLKRITGNGSFTLTWDHINSNGGSLELLSNTKGYNKHDVLENLLKSIGLYKKMWIFYRHNLYC</sequence>
<evidence type="ECO:0000313" key="1">
    <source>
        <dbReference type="EMBL" id="AJR28534.1"/>
    </source>
</evidence>
<keyword evidence="2" id="KW-1185">Reference proteome</keyword>
<dbReference type="RefSeq" id="YP_009362182.1">
    <property type="nucleotide sequence ID" value="NC_034538.1"/>
</dbReference>
<dbReference type="KEGG" id="vg:37627492"/>
<accession>A0A0D3R1C9</accession>